<protein>
    <submittedName>
        <fullName evidence="8">Multidrug DMT transporter permease</fullName>
    </submittedName>
</protein>
<feature type="transmembrane region" description="Helical" evidence="6">
    <location>
        <begin position="144"/>
        <end position="168"/>
    </location>
</feature>
<evidence type="ECO:0000259" key="7">
    <source>
        <dbReference type="Pfam" id="PF00892"/>
    </source>
</evidence>
<dbReference type="EMBL" id="JPKR02000005">
    <property type="protein sequence ID" value="KGD70301.1"/>
    <property type="molecule type" value="Genomic_DNA"/>
</dbReference>
<dbReference type="eggNOG" id="COG0697">
    <property type="taxonomic scope" value="Bacteria"/>
</dbReference>
<name>A0A095T033_9GAMM</name>
<organism evidence="8 9">
    <name type="scientific">Tatumella morbirosei</name>
    <dbReference type="NCBI Taxonomy" id="642227"/>
    <lineage>
        <taxon>Bacteria</taxon>
        <taxon>Pseudomonadati</taxon>
        <taxon>Pseudomonadota</taxon>
        <taxon>Gammaproteobacteria</taxon>
        <taxon>Enterobacterales</taxon>
        <taxon>Erwiniaceae</taxon>
        <taxon>Tatumella</taxon>
    </lineage>
</organism>
<dbReference type="Proteomes" id="UP000029577">
    <property type="component" value="Unassembled WGS sequence"/>
</dbReference>
<dbReference type="InterPro" id="IPR037185">
    <property type="entry name" value="EmrE-like"/>
</dbReference>
<keyword evidence="2" id="KW-1003">Cell membrane</keyword>
<feature type="transmembrane region" description="Helical" evidence="6">
    <location>
        <begin position="36"/>
        <end position="53"/>
    </location>
</feature>
<gene>
    <name evidence="8" type="ORF">HA49_20385</name>
</gene>
<feature type="transmembrane region" description="Helical" evidence="6">
    <location>
        <begin position="272"/>
        <end position="289"/>
    </location>
</feature>
<evidence type="ECO:0000256" key="1">
    <source>
        <dbReference type="ARBA" id="ARBA00004651"/>
    </source>
</evidence>
<reference evidence="8" key="1">
    <citation type="submission" date="2014-12" db="EMBL/GenBank/DDBJ databases">
        <title>The draft genome of the Tatumella morbirosei type strain, LMG23360T isolated from pineapple rot.</title>
        <authorList>
            <person name="Smits T.H."/>
            <person name="Palmer M."/>
            <person name="Venter S.N."/>
            <person name="Duffy B."/>
            <person name="Steenkamp E.T."/>
            <person name="Chan W.Y."/>
            <person name="Coutinho T.A."/>
            <person name="Coetzee M.P."/>
            <person name="De Maayer P."/>
        </authorList>
    </citation>
    <scope>NUCLEOTIDE SEQUENCE [LARGE SCALE GENOMIC DNA]</scope>
    <source>
        <strain evidence="8">LMG 23360</strain>
    </source>
</reference>
<dbReference type="Pfam" id="PF00892">
    <property type="entry name" value="EamA"/>
    <property type="match status" value="2"/>
</dbReference>
<feature type="transmembrane region" description="Helical" evidence="6">
    <location>
        <begin position="65"/>
        <end position="85"/>
    </location>
</feature>
<dbReference type="AlphaFoldDB" id="A0A095T033"/>
<feature type="transmembrane region" description="Helical" evidence="6">
    <location>
        <begin position="122"/>
        <end position="138"/>
    </location>
</feature>
<evidence type="ECO:0000256" key="6">
    <source>
        <dbReference type="SAM" id="Phobius"/>
    </source>
</evidence>
<proteinExistence type="predicted"/>
<dbReference type="SUPFAM" id="SSF103481">
    <property type="entry name" value="Multidrug resistance efflux transporter EmrE"/>
    <property type="match status" value="2"/>
</dbReference>
<dbReference type="InterPro" id="IPR050638">
    <property type="entry name" value="AA-Vitamin_Transporters"/>
</dbReference>
<evidence type="ECO:0000313" key="8">
    <source>
        <dbReference type="EMBL" id="KGD70301.1"/>
    </source>
</evidence>
<dbReference type="GO" id="GO:0016020">
    <property type="term" value="C:membrane"/>
    <property type="evidence" value="ECO:0007669"/>
    <property type="project" value="UniProtKB-SubCell"/>
</dbReference>
<dbReference type="RefSeq" id="WP_038023621.1">
    <property type="nucleotide sequence ID" value="NZ_JPKR02000005.1"/>
</dbReference>
<feature type="transmembrane region" description="Helical" evidence="6">
    <location>
        <begin position="217"/>
        <end position="236"/>
    </location>
</feature>
<dbReference type="PANTHER" id="PTHR32322:SF9">
    <property type="entry name" value="AMINO-ACID METABOLITE EFFLUX PUMP-RELATED"/>
    <property type="match status" value="1"/>
</dbReference>
<comment type="caution">
    <text evidence="8">The sequence shown here is derived from an EMBL/GenBank/DDBJ whole genome shotgun (WGS) entry which is preliminary data.</text>
</comment>
<feature type="transmembrane region" description="Helical" evidence="6">
    <location>
        <begin position="91"/>
        <end position="113"/>
    </location>
</feature>
<sequence length="304" mass="32423">MRITDYCRLFLLAALWGASFLFMRIAVPQFGAINTAFLRVLFGLAGLTVILLLSKSSFNFCGKLFASLLLGVVNSGIPFLMYCLAADRLPAGYSAILNATTPLTGAIIGFCLFGEPMTVRKWLGVLLGIGGVMLITTTDPASQVGGAITGILLCLVATSCYGLAGFLARRWIADKGGLAPEMVACGSQWGALLFLLPFFIGDISSGAPAHWGETSAWLSVVAVGLFCTAWAYILYFRLLADIGPLRSFSVTFLIPPFAVLWGYLVLGETINRGFIAGAVIIGLSVWMMVGSPVPPRQRDISASR</sequence>
<comment type="subcellular location">
    <subcellularLocation>
        <location evidence="1">Cell membrane</location>
        <topology evidence="1">Multi-pass membrane protein</topology>
    </subcellularLocation>
</comment>
<evidence type="ECO:0000256" key="3">
    <source>
        <dbReference type="ARBA" id="ARBA00022692"/>
    </source>
</evidence>
<feature type="transmembrane region" description="Helical" evidence="6">
    <location>
        <begin position="248"/>
        <end position="266"/>
    </location>
</feature>
<feature type="domain" description="EamA" evidence="7">
    <location>
        <begin position="149"/>
        <end position="289"/>
    </location>
</feature>
<dbReference type="InterPro" id="IPR000620">
    <property type="entry name" value="EamA_dom"/>
</dbReference>
<keyword evidence="5 6" id="KW-0472">Membrane</keyword>
<dbReference type="PANTHER" id="PTHR32322">
    <property type="entry name" value="INNER MEMBRANE TRANSPORTER"/>
    <property type="match status" value="1"/>
</dbReference>
<dbReference type="OrthoDB" id="9810556at2"/>
<evidence type="ECO:0000256" key="4">
    <source>
        <dbReference type="ARBA" id="ARBA00022989"/>
    </source>
</evidence>
<evidence type="ECO:0000256" key="5">
    <source>
        <dbReference type="ARBA" id="ARBA00023136"/>
    </source>
</evidence>
<evidence type="ECO:0000313" key="9">
    <source>
        <dbReference type="Proteomes" id="UP000029577"/>
    </source>
</evidence>
<keyword evidence="3 6" id="KW-0812">Transmembrane</keyword>
<feature type="transmembrane region" description="Helical" evidence="6">
    <location>
        <begin position="189"/>
        <end position="211"/>
    </location>
</feature>
<accession>A0A095T033</accession>
<evidence type="ECO:0000256" key="2">
    <source>
        <dbReference type="ARBA" id="ARBA00022475"/>
    </source>
</evidence>
<dbReference type="Gene3D" id="1.10.3730.20">
    <property type="match status" value="1"/>
</dbReference>
<keyword evidence="4 6" id="KW-1133">Transmembrane helix</keyword>
<feature type="domain" description="EamA" evidence="7">
    <location>
        <begin position="9"/>
        <end position="136"/>
    </location>
</feature>
<keyword evidence="9" id="KW-1185">Reference proteome</keyword>